<dbReference type="Proteomes" id="UP000245461">
    <property type="component" value="Unassembled WGS sequence"/>
</dbReference>
<dbReference type="Pfam" id="PF11985">
    <property type="entry name" value="Phage_Mu_Gp27"/>
    <property type="match status" value="1"/>
</dbReference>
<dbReference type="RefSeq" id="WP_109908059.1">
    <property type="nucleotide sequence ID" value="NZ_QGLE01000021.1"/>
</dbReference>
<organism evidence="1 2">
    <name type="scientific">Zavarzinia aquatilis</name>
    <dbReference type="NCBI Taxonomy" id="2211142"/>
    <lineage>
        <taxon>Bacteria</taxon>
        <taxon>Pseudomonadati</taxon>
        <taxon>Pseudomonadota</taxon>
        <taxon>Alphaproteobacteria</taxon>
        <taxon>Rhodospirillales</taxon>
        <taxon>Zavarziniaceae</taxon>
        <taxon>Zavarzinia</taxon>
    </lineage>
</organism>
<name>A0A317DUZ8_9PROT</name>
<reference evidence="1 2" key="1">
    <citation type="submission" date="2018-05" db="EMBL/GenBank/DDBJ databases">
        <title>Zavarzinia sp. HR-AS.</title>
        <authorList>
            <person name="Lee Y."/>
            <person name="Jeon C.O."/>
        </authorList>
    </citation>
    <scope>NUCLEOTIDE SEQUENCE [LARGE SCALE GENOMIC DNA]</scope>
    <source>
        <strain evidence="1 2">HR-AS</strain>
    </source>
</reference>
<accession>A0A317DUZ8</accession>
<sequence length="189" mass="21261">MPRRSSIDRLPPEILEAAERMWASHQFTLAEMVERINALSPPDPVSRSALHRKTQEWDEELKEIRQARDLSRAWKQSVAEDPDGDIGSIVGEQLNVLAFRVVKTMRSKDEVPLDELAKAAKLGRDLATSDKLRADREQLVRAVTAPIDVIQIVLKRLADKVNETGRPELAEALLEVLEPVGLELAREFG</sequence>
<keyword evidence="2" id="KW-1185">Reference proteome</keyword>
<dbReference type="AlphaFoldDB" id="A0A317DUZ8"/>
<protein>
    <recommendedName>
        <fullName evidence="3">DUF3486 domain-containing protein</fullName>
    </recommendedName>
</protein>
<evidence type="ECO:0000313" key="1">
    <source>
        <dbReference type="EMBL" id="PWR17686.1"/>
    </source>
</evidence>
<proteinExistence type="predicted"/>
<comment type="caution">
    <text evidence="1">The sequence shown here is derived from an EMBL/GenBank/DDBJ whole genome shotgun (WGS) entry which is preliminary data.</text>
</comment>
<dbReference type="EMBL" id="QGLE01000021">
    <property type="protein sequence ID" value="PWR17686.1"/>
    <property type="molecule type" value="Genomic_DNA"/>
</dbReference>
<evidence type="ECO:0008006" key="3">
    <source>
        <dbReference type="Google" id="ProtNLM"/>
    </source>
</evidence>
<evidence type="ECO:0000313" key="2">
    <source>
        <dbReference type="Proteomes" id="UP000245461"/>
    </source>
</evidence>
<dbReference type="OrthoDB" id="371328at2"/>
<gene>
    <name evidence="1" type="ORF">DKG74_20575</name>
</gene>
<dbReference type="InterPro" id="IPR021874">
    <property type="entry name" value="Phage_Mu_Gp27"/>
</dbReference>